<proteinExistence type="predicted"/>
<sequence>MKYKEVITFEDYDKAIENDISKANVYQRVHVYGWSVERAITEPVKKRNIGGKYSHERMLAIAESNGISKSTYYSRLRKGMSRRDAAMKPKGHTVFLEIATEHGISDICFYKRVERGMNPYIAATKPKDKRGSTKKKQIS</sequence>
<dbReference type="RefSeq" id="WP_098128832.1">
    <property type="nucleotide sequence ID" value="NZ_NUBT01000058.1"/>
</dbReference>
<comment type="caution">
    <text evidence="1">The sequence shown here is derived from an EMBL/GenBank/DDBJ whole genome shotgun (WGS) entry which is preliminary data.</text>
</comment>
<evidence type="ECO:0000313" key="2">
    <source>
        <dbReference type="Proteomes" id="UP000219775"/>
    </source>
</evidence>
<accession>A0A2A8CBM7</accession>
<dbReference type="EMBL" id="NUDP01000005">
    <property type="protein sequence ID" value="PEM73299.1"/>
    <property type="molecule type" value="Genomic_DNA"/>
</dbReference>
<reference evidence="1 2" key="1">
    <citation type="submission" date="2017-09" db="EMBL/GenBank/DDBJ databases">
        <title>Large-scale bioinformatics analysis of Bacillus genomes uncovers conserved roles of natural products in bacterial physiology.</title>
        <authorList>
            <consortium name="Agbiome Team Llc"/>
            <person name="Bleich R.M."/>
            <person name="Grubbs K.J."/>
            <person name="Santa Maria K.C."/>
            <person name="Allen S.E."/>
            <person name="Farag S."/>
            <person name="Shank E.A."/>
            <person name="Bowers A."/>
        </authorList>
    </citation>
    <scope>NUCLEOTIDE SEQUENCE [LARGE SCALE GENOMIC DNA]</scope>
    <source>
        <strain evidence="1 2">AFS009893</strain>
    </source>
</reference>
<dbReference type="AlphaFoldDB" id="A0A2A8CBM7"/>
<gene>
    <name evidence="1" type="ORF">CN613_02230</name>
</gene>
<name>A0A2A8CBM7_9BACI</name>
<organism evidence="1 2">
    <name type="scientific">Bacillus pseudomycoides</name>
    <dbReference type="NCBI Taxonomy" id="64104"/>
    <lineage>
        <taxon>Bacteria</taxon>
        <taxon>Bacillati</taxon>
        <taxon>Bacillota</taxon>
        <taxon>Bacilli</taxon>
        <taxon>Bacillales</taxon>
        <taxon>Bacillaceae</taxon>
        <taxon>Bacillus</taxon>
        <taxon>Bacillus cereus group</taxon>
    </lineage>
</organism>
<dbReference type="Proteomes" id="UP000219775">
    <property type="component" value="Unassembled WGS sequence"/>
</dbReference>
<protein>
    <submittedName>
        <fullName evidence="1">Uncharacterized protein</fullName>
    </submittedName>
</protein>
<evidence type="ECO:0000313" key="1">
    <source>
        <dbReference type="EMBL" id="PEM73299.1"/>
    </source>
</evidence>